<dbReference type="EMBL" id="JANAVB010043618">
    <property type="protein sequence ID" value="KAJ6792421.1"/>
    <property type="molecule type" value="Genomic_DNA"/>
</dbReference>
<dbReference type="PRINTS" id="PR00019">
    <property type="entry name" value="LEURICHRPT"/>
</dbReference>
<organism evidence="8 9">
    <name type="scientific">Iris pallida</name>
    <name type="common">Sweet iris</name>
    <dbReference type="NCBI Taxonomy" id="29817"/>
    <lineage>
        <taxon>Eukaryota</taxon>
        <taxon>Viridiplantae</taxon>
        <taxon>Streptophyta</taxon>
        <taxon>Embryophyta</taxon>
        <taxon>Tracheophyta</taxon>
        <taxon>Spermatophyta</taxon>
        <taxon>Magnoliopsida</taxon>
        <taxon>Liliopsida</taxon>
        <taxon>Asparagales</taxon>
        <taxon>Iridaceae</taxon>
        <taxon>Iridoideae</taxon>
        <taxon>Irideae</taxon>
        <taxon>Iris</taxon>
    </lineage>
</organism>
<reference evidence="8" key="1">
    <citation type="journal article" date="2023" name="GigaByte">
        <title>Genome assembly of the bearded iris, Iris pallida Lam.</title>
        <authorList>
            <person name="Bruccoleri R.E."/>
            <person name="Oakeley E.J."/>
            <person name="Faust A.M.E."/>
            <person name="Altorfer M."/>
            <person name="Dessus-Babus S."/>
            <person name="Burckhardt D."/>
            <person name="Oertli M."/>
            <person name="Naumann U."/>
            <person name="Petersen F."/>
            <person name="Wong J."/>
        </authorList>
    </citation>
    <scope>NUCLEOTIDE SEQUENCE</scope>
    <source>
        <strain evidence="8">GSM-AAB239-AS_SAM_17_03QT</strain>
    </source>
</reference>
<keyword evidence="6" id="KW-0472">Membrane</keyword>
<keyword evidence="4 7" id="KW-0732">Signal</keyword>
<name>A0AAX6DKZ9_IRIPA</name>
<evidence type="ECO:0000256" key="6">
    <source>
        <dbReference type="ARBA" id="ARBA00023136"/>
    </source>
</evidence>
<keyword evidence="2" id="KW-1003">Cell membrane</keyword>
<gene>
    <name evidence="8" type="ORF">M6B38_239435</name>
</gene>
<evidence type="ECO:0000313" key="9">
    <source>
        <dbReference type="Proteomes" id="UP001140949"/>
    </source>
</evidence>
<dbReference type="InterPro" id="IPR003591">
    <property type="entry name" value="Leu-rich_rpt_typical-subtyp"/>
</dbReference>
<sequence length="485" mass="52180">MLHFLILLLLVPSALSEFTVILPDSTSPLIDSPQTGFSSHARTDPAEQQAVYQVMAATGNTWAGSIPDVCRGRWHGIECTPDTNDVYHVVSLSFGALSDDTAFPTCDTRAATLHPAILKLTHLRALFFYRCFVYNPQPVPPFLGKLGPALRSLVLRDNGHVGPIPAELGDLTSLKLLDLHGNHLTSSVPGSLSKLTRIRKLDLSNNRLTGGLPDLRSPDLNVLDLSRNFLQGRIRPSLAQSVSLIKLDLSRNRLTGPIPDSLNSLENLMLLDLSHNSLSGPLPASLQGLSSLRALILKSNPMGPTRIPSNGLSGLKELSTLVLSNMGLNGPIPECIAELASLRVLHLDGNALNSSIPAGIGKLDKLSELRLENNLLTGMIPLGKEMIWKMGRNLKVDNNTGLCYDVADGVLKGVDSLSTISYCDPETTTPAAARTTQHLSLLIRGGSSQPPSSSSSSSSPSRCIIDHSWFGRVVAWFMICALLLL</sequence>
<dbReference type="SUPFAM" id="SSF52058">
    <property type="entry name" value="L domain-like"/>
    <property type="match status" value="1"/>
</dbReference>
<reference evidence="8" key="2">
    <citation type="submission" date="2023-04" db="EMBL/GenBank/DDBJ databases">
        <authorList>
            <person name="Bruccoleri R.E."/>
            <person name="Oakeley E.J."/>
            <person name="Faust A.-M."/>
            <person name="Dessus-Babus S."/>
            <person name="Altorfer M."/>
            <person name="Burckhardt D."/>
            <person name="Oertli M."/>
            <person name="Naumann U."/>
            <person name="Petersen F."/>
            <person name="Wong J."/>
        </authorList>
    </citation>
    <scope>NUCLEOTIDE SEQUENCE</scope>
    <source>
        <strain evidence="8">GSM-AAB239-AS_SAM_17_03QT</strain>
        <tissue evidence="8">Leaf</tissue>
    </source>
</reference>
<evidence type="ECO:0000256" key="5">
    <source>
        <dbReference type="ARBA" id="ARBA00022737"/>
    </source>
</evidence>
<dbReference type="AlphaFoldDB" id="A0AAX6DKZ9"/>
<evidence type="ECO:0000256" key="1">
    <source>
        <dbReference type="ARBA" id="ARBA00004236"/>
    </source>
</evidence>
<keyword evidence="9" id="KW-1185">Reference proteome</keyword>
<keyword evidence="3" id="KW-0433">Leucine-rich repeat</keyword>
<evidence type="ECO:0000256" key="3">
    <source>
        <dbReference type="ARBA" id="ARBA00022614"/>
    </source>
</evidence>
<dbReference type="Pfam" id="PF00560">
    <property type="entry name" value="LRR_1"/>
    <property type="match status" value="1"/>
</dbReference>
<dbReference type="InterPro" id="IPR046959">
    <property type="entry name" value="PRK1-6/SRF4-like"/>
</dbReference>
<feature type="chain" id="PRO_5043668540" evidence="7">
    <location>
        <begin position="17"/>
        <end position="485"/>
    </location>
</feature>
<dbReference type="Gene3D" id="3.80.10.10">
    <property type="entry name" value="Ribonuclease Inhibitor"/>
    <property type="match status" value="3"/>
</dbReference>
<accession>A0AAX6DKZ9</accession>
<proteinExistence type="predicted"/>
<dbReference type="Pfam" id="PF13855">
    <property type="entry name" value="LRR_8"/>
    <property type="match status" value="2"/>
</dbReference>
<evidence type="ECO:0000256" key="2">
    <source>
        <dbReference type="ARBA" id="ARBA00022475"/>
    </source>
</evidence>
<dbReference type="FunFam" id="3.80.10.10:FF:000383">
    <property type="entry name" value="Leucine-rich repeat receptor protein kinase EMS1"/>
    <property type="match status" value="1"/>
</dbReference>
<dbReference type="GO" id="GO:0005886">
    <property type="term" value="C:plasma membrane"/>
    <property type="evidence" value="ECO:0007669"/>
    <property type="project" value="UniProtKB-SubCell"/>
</dbReference>
<dbReference type="FunFam" id="3.80.10.10:FF:000269">
    <property type="entry name" value="Piriformospora indica-insensitive protein 2"/>
    <property type="match status" value="1"/>
</dbReference>
<comment type="subcellular location">
    <subcellularLocation>
        <location evidence="1">Cell membrane</location>
    </subcellularLocation>
</comment>
<dbReference type="PANTHER" id="PTHR48007:SF4">
    <property type="entry name" value="LEUCINE-RICH REPEAT RECEPTOR-LIKE PROTEIN KINASE PXC1"/>
    <property type="match status" value="1"/>
</dbReference>
<comment type="caution">
    <text evidence="8">The sequence shown here is derived from an EMBL/GenBank/DDBJ whole genome shotgun (WGS) entry which is preliminary data.</text>
</comment>
<dbReference type="GO" id="GO:0051707">
    <property type="term" value="P:response to other organism"/>
    <property type="evidence" value="ECO:0007669"/>
    <property type="project" value="UniProtKB-ARBA"/>
</dbReference>
<evidence type="ECO:0000313" key="8">
    <source>
        <dbReference type="EMBL" id="KAJ6792421.1"/>
    </source>
</evidence>
<dbReference type="SMART" id="SM00369">
    <property type="entry name" value="LRR_TYP"/>
    <property type="match status" value="5"/>
</dbReference>
<dbReference type="InterPro" id="IPR032675">
    <property type="entry name" value="LRR_dom_sf"/>
</dbReference>
<feature type="signal peptide" evidence="7">
    <location>
        <begin position="1"/>
        <end position="16"/>
    </location>
</feature>
<dbReference type="PANTHER" id="PTHR48007">
    <property type="entry name" value="LEUCINE-RICH REPEAT RECEPTOR-LIKE PROTEIN KINASE PXC1"/>
    <property type="match status" value="1"/>
</dbReference>
<keyword evidence="5" id="KW-0677">Repeat</keyword>
<protein>
    <submittedName>
        <fullName evidence="8">Protein TOO MANY MOUTHS-like</fullName>
    </submittedName>
</protein>
<evidence type="ECO:0000256" key="7">
    <source>
        <dbReference type="SAM" id="SignalP"/>
    </source>
</evidence>
<dbReference type="InterPro" id="IPR001611">
    <property type="entry name" value="Leu-rich_rpt"/>
</dbReference>
<dbReference type="Proteomes" id="UP001140949">
    <property type="component" value="Unassembled WGS sequence"/>
</dbReference>
<evidence type="ECO:0000256" key="4">
    <source>
        <dbReference type="ARBA" id="ARBA00022729"/>
    </source>
</evidence>